<dbReference type="AlphaFoldDB" id="A0A1E5L0B7"/>
<evidence type="ECO:0000313" key="1">
    <source>
        <dbReference type="EMBL" id="OEH83556.1"/>
    </source>
</evidence>
<protein>
    <submittedName>
        <fullName evidence="1">Uncharacterized protein</fullName>
    </submittedName>
</protein>
<evidence type="ECO:0000313" key="2">
    <source>
        <dbReference type="Proteomes" id="UP000095256"/>
    </source>
</evidence>
<reference evidence="1 2" key="1">
    <citation type="submission" date="2016-09" db="EMBL/GenBank/DDBJ databases">
        <authorList>
            <person name="Capua I."/>
            <person name="De Benedictis P."/>
            <person name="Joannis T."/>
            <person name="Lombin L.H."/>
            <person name="Cattoli G."/>
        </authorList>
    </citation>
    <scope>NUCLEOTIDE SEQUENCE [LARGE SCALE GENOMIC DNA]</scope>
    <source>
        <strain evidence="1 2">LMG 25899</strain>
    </source>
</reference>
<gene>
    <name evidence="1" type="ORF">BCR26_08735</name>
</gene>
<dbReference type="RefSeq" id="WP_069697429.1">
    <property type="nucleotide sequence ID" value="NZ_JAGGMA010000012.1"/>
</dbReference>
<accession>A0A1E5L0B7</accession>
<dbReference type="STRING" id="762845.BCR26_08735"/>
<sequence>MNSITFKVYGWQRQIHLSNIVEAEIRADLLKEVSYLYVTKLVSLGDEIEAMSFSVQVGSEQDVAIYYQGKDLEEDREFLETCFQCGKVNVDWSVHGVTCEDCIERHIDEYITQSNTN</sequence>
<dbReference type="EMBL" id="MIEK01000005">
    <property type="protein sequence ID" value="OEH83556.1"/>
    <property type="molecule type" value="Genomic_DNA"/>
</dbReference>
<keyword evidence="2" id="KW-1185">Reference proteome</keyword>
<comment type="caution">
    <text evidence="1">The sequence shown here is derived from an EMBL/GenBank/DDBJ whole genome shotgun (WGS) entry which is preliminary data.</text>
</comment>
<proteinExistence type="predicted"/>
<name>A0A1E5L0B7_9ENTE</name>
<organism evidence="1 2">
    <name type="scientific">Enterococcus rivorum</name>
    <dbReference type="NCBI Taxonomy" id="762845"/>
    <lineage>
        <taxon>Bacteria</taxon>
        <taxon>Bacillati</taxon>
        <taxon>Bacillota</taxon>
        <taxon>Bacilli</taxon>
        <taxon>Lactobacillales</taxon>
        <taxon>Enterococcaceae</taxon>
        <taxon>Enterococcus</taxon>
    </lineage>
</organism>
<dbReference type="Proteomes" id="UP000095256">
    <property type="component" value="Unassembled WGS sequence"/>
</dbReference>